<reference evidence="2 3" key="1">
    <citation type="submission" date="2019-06" db="EMBL/GenBank/DDBJ databases">
        <title>Genome Announcement To Ensure Probiotic Safety of Streptococcus salivarius UBSS01.</title>
        <authorList>
            <person name="Sulthana A."/>
            <person name="Lakshmi S.G."/>
            <person name="Madempudi R.S."/>
        </authorList>
    </citation>
    <scope>NUCLEOTIDE SEQUENCE [LARGE SCALE GENOMIC DNA]</scope>
    <source>
        <strain evidence="2 3">UBSS01</strain>
    </source>
</reference>
<dbReference type="RefSeq" id="WP_218012892.1">
    <property type="nucleotide sequence ID" value="NZ_VDCW01000147.1"/>
</dbReference>
<evidence type="ECO:0000313" key="3">
    <source>
        <dbReference type="Proteomes" id="UP000308186"/>
    </source>
</evidence>
<dbReference type="Proteomes" id="UP000308186">
    <property type="component" value="Unassembled WGS sequence"/>
</dbReference>
<proteinExistence type="predicted"/>
<sequence>NFLIKGAQTVEERFIGEAVVWDEVDAINVLKPAYKNAPSVKSITKRIYDEVPGDDDVTKMQYLDLNLWMPGDILLKADKMS</sequence>
<feature type="domain" description="Asparagine synthetase" evidence="1">
    <location>
        <begin position="32"/>
        <end position="81"/>
    </location>
</feature>
<dbReference type="AlphaFoldDB" id="A0AAX2UYR7"/>
<dbReference type="EMBL" id="VDCW01000147">
    <property type="protein sequence ID" value="TNF64283.1"/>
    <property type="molecule type" value="Genomic_DNA"/>
</dbReference>
<dbReference type="GO" id="GO:0006529">
    <property type="term" value="P:asparagine biosynthetic process"/>
    <property type="evidence" value="ECO:0007669"/>
    <property type="project" value="InterPro"/>
</dbReference>
<evidence type="ECO:0000313" key="2">
    <source>
        <dbReference type="EMBL" id="TNF64283.1"/>
    </source>
</evidence>
<feature type="non-terminal residue" evidence="2">
    <location>
        <position position="1"/>
    </location>
</feature>
<protein>
    <submittedName>
        <fullName evidence="2">Asparagine synthetase B</fullName>
    </submittedName>
</protein>
<gene>
    <name evidence="2" type="ORF">FBF48_11005</name>
</gene>
<dbReference type="GO" id="GO:0004066">
    <property type="term" value="F:asparagine synthase (glutamine-hydrolyzing) activity"/>
    <property type="evidence" value="ECO:0007669"/>
    <property type="project" value="InterPro"/>
</dbReference>
<name>A0AAX2UYR7_STRSL</name>
<organism evidence="2 3">
    <name type="scientific">Streptococcus salivarius</name>
    <dbReference type="NCBI Taxonomy" id="1304"/>
    <lineage>
        <taxon>Bacteria</taxon>
        <taxon>Bacillati</taxon>
        <taxon>Bacillota</taxon>
        <taxon>Bacilli</taxon>
        <taxon>Lactobacillales</taxon>
        <taxon>Streptococcaceae</taxon>
        <taxon>Streptococcus</taxon>
    </lineage>
</organism>
<comment type="caution">
    <text evidence="2">The sequence shown here is derived from an EMBL/GenBank/DDBJ whole genome shotgun (WGS) entry which is preliminary data.</text>
</comment>
<dbReference type="Pfam" id="PF00733">
    <property type="entry name" value="Asn_synthase"/>
    <property type="match status" value="1"/>
</dbReference>
<feature type="non-terminal residue" evidence="2">
    <location>
        <position position="81"/>
    </location>
</feature>
<dbReference type="InterPro" id="IPR001962">
    <property type="entry name" value="Asn_synthase"/>
</dbReference>
<accession>A0AAX2UYR7</accession>
<evidence type="ECO:0000259" key="1">
    <source>
        <dbReference type="Pfam" id="PF00733"/>
    </source>
</evidence>